<organism evidence="13">
    <name type="scientific">Sesamum latifolium</name>
    <dbReference type="NCBI Taxonomy" id="2727402"/>
    <lineage>
        <taxon>Eukaryota</taxon>
        <taxon>Viridiplantae</taxon>
        <taxon>Streptophyta</taxon>
        <taxon>Embryophyta</taxon>
        <taxon>Tracheophyta</taxon>
        <taxon>Spermatophyta</taxon>
        <taxon>Magnoliopsida</taxon>
        <taxon>eudicotyledons</taxon>
        <taxon>Gunneridae</taxon>
        <taxon>Pentapetalae</taxon>
        <taxon>asterids</taxon>
        <taxon>lamiids</taxon>
        <taxon>Lamiales</taxon>
        <taxon>Pedaliaceae</taxon>
        <taxon>Sesamum</taxon>
    </lineage>
</organism>
<name>A0AAW2VG11_9LAMI</name>
<feature type="domain" description="Pectinesterase catalytic" evidence="12">
    <location>
        <begin position="4"/>
        <end position="295"/>
    </location>
</feature>
<evidence type="ECO:0000256" key="1">
    <source>
        <dbReference type="ARBA" id="ARBA00004191"/>
    </source>
</evidence>
<keyword evidence="8" id="KW-0961">Cell wall biogenesis/degradation</keyword>
<evidence type="ECO:0000256" key="6">
    <source>
        <dbReference type="ARBA" id="ARBA00022801"/>
    </source>
</evidence>
<evidence type="ECO:0000313" key="13">
    <source>
        <dbReference type="EMBL" id="KAL0427910.1"/>
    </source>
</evidence>
<gene>
    <name evidence="13" type="ORF">Slati_2965800</name>
</gene>
<keyword evidence="7 11" id="KW-0063">Aspartyl esterase</keyword>
<dbReference type="PANTHER" id="PTHR31707">
    <property type="entry name" value="PECTINESTERASE"/>
    <property type="match status" value="1"/>
</dbReference>
<reference evidence="13" key="2">
    <citation type="journal article" date="2024" name="Plant">
        <title>Genomic evolution and insights into agronomic trait innovations of Sesamum species.</title>
        <authorList>
            <person name="Miao H."/>
            <person name="Wang L."/>
            <person name="Qu L."/>
            <person name="Liu H."/>
            <person name="Sun Y."/>
            <person name="Le M."/>
            <person name="Wang Q."/>
            <person name="Wei S."/>
            <person name="Zheng Y."/>
            <person name="Lin W."/>
            <person name="Duan Y."/>
            <person name="Cao H."/>
            <person name="Xiong S."/>
            <person name="Wang X."/>
            <person name="Wei L."/>
            <person name="Li C."/>
            <person name="Ma Q."/>
            <person name="Ju M."/>
            <person name="Zhao R."/>
            <person name="Li G."/>
            <person name="Mu C."/>
            <person name="Tian Q."/>
            <person name="Mei H."/>
            <person name="Zhang T."/>
            <person name="Gao T."/>
            <person name="Zhang H."/>
        </authorList>
    </citation>
    <scope>NUCLEOTIDE SEQUENCE</scope>
    <source>
        <strain evidence="13">KEN1</strain>
    </source>
</reference>
<accession>A0AAW2VG11</accession>
<evidence type="ECO:0000256" key="10">
    <source>
        <dbReference type="PROSITE-ProRule" id="PRU10040"/>
    </source>
</evidence>
<reference evidence="13" key="1">
    <citation type="submission" date="2020-06" db="EMBL/GenBank/DDBJ databases">
        <authorList>
            <person name="Li T."/>
            <person name="Hu X."/>
            <person name="Zhang T."/>
            <person name="Song X."/>
            <person name="Zhang H."/>
            <person name="Dai N."/>
            <person name="Sheng W."/>
            <person name="Hou X."/>
            <person name="Wei L."/>
        </authorList>
    </citation>
    <scope>NUCLEOTIDE SEQUENCE</scope>
    <source>
        <strain evidence="13">KEN1</strain>
        <tissue evidence="13">Leaf</tissue>
    </source>
</reference>
<protein>
    <recommendedName>
        <fullName evidence="3 11">Pectinesterase</fullName>
        <ecNumber evidence="3 11">3.1.1.11</ecNumber>
    </recommendedName>
</protein>
<dbReference type="InterPro" id="IPR000070">
    <property type="entry name" value="Pectinesterase_cat"/>
</dbReference>
<evidence type="ECO:0000256" key="7">
    <source>
        <dbReference type="ARBA" id="ARBA00023085"/>
    </source>
</evidence>
<sequence length="314" mass="34816">MNADVVVAADGSGNYSTISEAINVVPPYSTRRFVIYVKQGLYLENVRIDMTKSNIMMYGDGMDQTIVSGCLSNLHYLQPFLQLPVDGSGFVARDMGFQNTAGPDKMQAVTLESSSDQSVFYKCSFDGYQDTLYTHSNRQFYRECRISGTIDFIFGQSVVVFQNCSILVKKPLHGQENVITASGKDKPGVNQGISIQNCHVSAAEDLCGARTFLGRPWKNYSTTIFMESSLDSLIDPEGWLSWIPEVPPPDTIYYAEYNNSGPGAVTSDIVKWKGVKVNITSDEANNFTVRSFINGVDWIPETSVPFQPDLCFVE</sequence>
<proteinExistence type="predicted"/>
<comment type="subcellular location">
    <subcellularLocation>
        <location evidence="1">Secreted</location>
        <location evidence="1">Cell wall</location>
    </subcellularLocation>
</comment>
<evidence type="ECO:0000256" key="3">
    <source>
        <dbReference type="ARBA" id="ARBA00013229"/>
    </source>
</evidence>
<evidence type="ECO:0000259" key="12">
    <source>
        <dbReference type="Pfam" id="PF01095"/>
    </source>
</evidence>
<evidence type="ECO:0000256" key="5">
    <source>
        <dbReference type="ARBA" id="ARBA00022525"/>
    </source>
</evidence>
<evidence type="ECO:0000256" key="8">
    <source>
        <dbReference type="ARBA" id="ARBA00023316"/>
    </source>
</evidence>
<dbReference type="GO" id="GO:0042545">
    <property type="term" value="P:cell wall modification"/>
    <property type="evidence" value="ECO:0007669"/>
    <property type="project" value="UniProtKB-UniRule"/>
</dbReference>
<keyword evidence="6 11" id="KW-0378">Hydrolase</keyword>
<feature type="active site" evidence="10">
    <location>
        <position position="151"/>
    </location>
</feature>
<evidence type="ECO:0000256" key="11">
    <source>
        <dbReference type="RuleBase" id="RU000589"/>
    </source>
</evidence>
<dbReference type="EC" id="3.1.1.11" evidence="3 11"/>
<dbReference type="EMBL" id="JACGWN010000010">
    <property type="protein sequence ID" value="KAL0427910.1"/>
    <property type="molecule type" value="Genomic_DNA"/>
</dbReference>
<dbReference type="GO" id="GO:0045490">
    <property type="term" value="P:pectin catabolic process"/>
    <property type="evidence" value="ECO:0007669"/>
    <property type="project" value="UniProtKB-UniRule"/>
</dbReference>
<comment type="catalytic activity">
    <reaction evidence="9 11">
        <text>[(1-&gt;4)-alpha-D-galacturonosyl methyl ester](n) + n H2O = [(1-&gt;4)-alpha-D-galacturonosyl](n) + n methanol + n H(+)</text>
        <dbReference type="Rhea" id="RHEA:22380"/>
        <dbReference type="Rhea" id="RHEA-COMP:14570"/>
        <dbReference type="Rhea" id="RHEA-COMP:14573"/>
        <dbReference type="ChEBI" id="CHEBI:15377"/>
        <dbReference type="ChEBI" id="CHEBI:15378"/>
        <dbReference type="ChEBI" id="CHEBI:17790"/>
        <dbReference type="ChEBI" id="CHEBI:140522"/>
        <dbReference type="ChEBI" id="CHEBI:140523"/>
        <dbReference type="EC" id="3.1.1.11"/>
    </reaction>
</comment>
<dbReference type="SUPFAM" id="SSF51126">
    <property type="entry name" value="Pectin lyase-like"/>
    <property type="match status" value="1"/>
</dbReference>
<comment type="caution">
    <text evidence="13">The sequence shown here is derived from an EMBL/GenBank/DDBJ whole genome shotgun (WGS) entry which is preliminary data.</text>
</comment>
<evidence type="ECO:0000256" key="2">
    <source>
        <dbReference type="ARBA" id="ARBA00005184"/>
    </source>
</evidence>
<dbReference type="GO" id="GO:0030599">
    <property type="term" value="F:pectinesterase activity"/>
    <property type="evidence" value="ECO:0007669"/>
    <property type="project" value="UniProtKB-UniRule"/>
</dbReference>
<dbReference type="FunFam" id="2.160.20.10:FF:000001">
    <property type="entry name" value="Pectinesterase"/>
    <property type="match status" value="1"/>
</dbReference>
<comment type="pathway">
    <text evidence="2 11">Glycan metabolism; pectin degradation; 2-dehydro-3-deoxy-D-gluconate from pectin: step 1/5.</text>
</comment>
<dbReference type="AlphaFoldDB" id="A0AAW2VG11"/>
<dbReference type="Pfam" id="PF01095">
    <property type="entry name" value="Pectinesterase"/>
    <property type="match status" value="1"/>
</dbReference>
<evidence type="ECO:0000256" key="4">
    <source>
        <dbReference type="ARBA" id="ARBA00022512"/>
    </source>
</evidence>
<dbReference type="InterPro" id="IPR033131">
    <property type="entry name" value="Pectinesterase_Asp_AS"/>
</dbReference>
<keyword evidence="5" id="KW-0964">Secreted</keyword>
<dbReference type="InterPro" id="IPR012334">
    <property type="entry name" value="Pectin_lyas_fold"/>
</dbReference>
<dbReference type="PROSITE" id="PS00503">
    <property type="entry name" value="PECTINESTERASE_2"/>
    <property type="match status" value="1"/>
</dbReference>
<dbReference type="Gene3D" id="2.160.20.10">
    <property type="entry name" value="Single-stranded right-handed beta-helix, Pectin lyase-like"/>
    <property type="match status" value="1"/>
</dbReference>
<dbReference type="InterPro" id="IPR011050">
    <property type="entry name" value="Pectin_lyase_fold/virulence"/>
</dbReference>
<evidence type="ECO:0000256" key="9">
    <source>
        <dbReference type="ARBA" id="ARBA00047928"/>
    </source>
</evidence>
<keyword evidence="4" id="KW-0134">Cell wall</keyword>